<dbReference type="InterPro" id="IPR025282">
    <property type="entry name" value="DUF4214"/>
</dbReference>
<evidence type="ECO:0000259" key="1">
    <source>
        <dbReference type="Pfam" id="PF13946"/>
    </source>
</evidence>
<dbReference type="Proteomes" id="UP000621455">
    <property type="component" value="Unassembled WGS sequence"/>
</dbReference>
<evidence type="ECO:0000313" key="2">
    <source>
        <dbReference type="EMBL" id="NHZ82679.1"/>
    </source>
</evidence>
<keyword evidence="3" id="KW-1185">Reference proteome</keyword>
<gene>
    <name evidence="2" type="ORF">F2P44_25870</name>
</gene>
<evidence type="ECO:0000313" key="3">
    <source>
        <dbReference type="Proteomes" id="UP000621455"/>
    </source>
</evidence>
<feature type="domain" description="DUF4214" evidence="1">
    <location>
        <begin position="282"/>
        <end position="340"/>
    </location>
</feature>
<dbReference type="Pfam" id="PF13946">
    <property type="entry name" value="DUF4214"/>
    <property type="match status" value="1"/>
</dbReference>
<reference evidence="2 3" key="1">
    <citation type="submission" date="2019-10" db="EMBL/GenBank/DDBJ databases">
        <title>Taxonomy of Antarctic Massilia spp.: description of Massilia rubra sp. nov., Massilia aquatica sp. nov., Massilia mucilaginosa sp. nov., Massilia frigida sp. nov. isolated from streams, lakes and regoliths.</title>
        <authorList>
            <person name="Holochova P."/>
            <person name="Sedlacek I."/>
            <person name="Kralova S."/>
            <person name="Maslanova I."/>
            <person name="Busse H.-J."/>
            <person name="Stankova E."/>
            <person name="Vrbovska V."/>
            <person name="Kovarovic V."/>
            <person name="Bartak M."/>
            <person name="Svec P."/>
            <person name="Pantucek R."/>
        </authorList>
    </citation>
    <scope>NUCLEOTIDE SEQUENCE [LARGE SCALE GENOMIC DNA]</scope>
    <source>
        <strain evidence="2 3">CCM 8695</strain>
    </source>
</reference>
<dbReference type="RefSeq" id="WP_167091087.1">
    <property type="nucleotide sequence ID" value="NZ_WHJG01000036.1"/>
</dbReference>
<protein>
    <submittedName>
        <fullName evidence="2">DUF4214 domain-containing protein</fullName>
    </submittedName>
</protein>
<name>A0ABX0NHA5_9BURK</name>
<organism evidence="2 3">
    <name type="scientific">Massilia frigida</name>
    <dbReference type="NCBI Taxonomy" id="2609281"/>
    <lineage>
        <taxon>Bacteria</taxon>
        <taxon>Pseudomonadati</taxon>
        <taxon>Pseudomonadota</taxon>
        <taxon>Betaproteobacteria</taxon>
        <taxon>Burkholderiales</taxon>
        <taxon>Oxalobacteraceae</taxon>
        <taxon>Telluria group</taxon>
        <taxon>Massilia</taxon>
    </lineage>
</organism>
<proteinExistence type="predicted"/>
<dbReference type="EMBL" id="WHJG01000036">
    <property type="protein sequence ID" value="NHZ82679.1"/>
    <property type="molecule type" value="Genomic_DNA"/>
</dbReference>
<comment type="caution">
    <text evidence="2">The sequence shown here is derived from an EMBL/GenBank/DDBJ whole genome shotgun (WGS) entry which is preliminary data.</text>
</comment>
<sequence>MTYKTIDSLPDLSAAQMTAAQMLAFTPLSIPITVAAWDVRIDFTDFQMRTPGDDVFSFSAIAGISYDIFSRSGHAPSMIKLYDGSGNVIAARYDPATYDEHSVIMNDFIAPYSGLYYVSAGWIQSAASPTVSLSIYGDETRAPGLLNMIFGTPGSDSYIRPTYLNDYIDGDAGVDTVYAAAPVGAFSIVLDAGTITLSERSGDKSVDELHNIEVLEFSDTTINMAYVGLAQALYVSYFGRAADVAGLKSFQAQLTALGAPASVGEFSARYATDAAVKGLIDSFGTSSESHALYSGDNKAFVKAVFLNLLNRTAGQAGLDFWSGAIDSGALTRANASLSIMAGALANNSFQGHADAALVHTKIDVASNFTFALQTEKASAAYTGAEAAAVARTLLRSLNADTDILDFQASVKEAIGKLPPVPRSALEHLAELPPADGDAALVLLTGIDSIHHAALLG</sequence>
<accession>A0ABX0NHA5</accession>